<dbReference type="InterPro" id="IPR018313">
    <property type="entry name" value="SBP_3_CS"/>
</dbReference>
<evidence type="ECO:0000259" key="7">
    <source>
        <dbReference type="SMART" id="SM00079"/>
    </source>
</evidence>
<keyword evidence="9" id="KW-1185">Reference proteome</keyword>
<dbReference type="SMART" id="SM00062">
    <property type="entry name" value="PBPb"/>
    <property type="match status" value="1"/>
</dbReference>
<organism evidence="8 9">
    <name type="scientific">Nesterenkonia sedimenti</name>
    <dbReference type="NCBI Taxonomy" id="1463632"/>
    <lineage>
        <taxon>Bacteria</taxon>
        <taxon>Bacillati</taxon>
        <taxon>Actinomycetota</taxon>
        <taxon>Actinomycetes</taxon>
        <taxon>Micrococcales</taxon>
        <taxon>Micrococcaceae</taxon>
        <taxon>Nesterenkonia</taxon>
    </lineage>
</organism>
<dbReference type="CDD" id="cd13530">
    <property type="entry name" value="PBP2_peptides_like"/>
    <property type="match status" value="1"/>
</dbReference>
<dbReference type="GO" id="GO:0016020">
    <property type="term" value="C:membrane"/>
    <property type="evidence" value="ECO:0007669"/>
    <property type="project" value="InterPro"/>
</dbReference>
<comment type="subcellular location">
    <subcellularLocation>
        <location evidence="1">Cell envelope</location>
    </subcellularLocation>
</comment>
<reference evidence="8 9" key="1">
    <citation type="submission" date="2020-04" db="EMBL/GenBank/DDBJ databases">
        <title>Nesterenkonia sp. nov., isolated from marine sediment.</title>
        <authorList>
            <person name="Zhang G."/>
        </authorList>
    </citation>
    <scope>NUCLEOTIDE SEQUENCE [LARGE SCALE GENOMIC DNA]</scope>
    <source>
        <strain evidence="8 9">MY13</strain>
    </source>
</reference>
<dbReference type="PROSITE" id="PS01039">
    <property type="entry name" value="SBP_BACTERIAL_3"/>
    <property type="match status" value="1"/>
</dbReference>
<sequence length="305" mass="32642">MTSLADLQQKPWLKPLAAASIAALALTACGDDNGDDNGEDVDAESEVETDIDIDADVQTLEEGELQVCSDVPYPPFEYYDTDGNVVGYDIDIAAAIADALDLDLEIIESSWEGLESGIALESQDCDLVISGMTITEERAGNMLFSDPYLDDNLGLLAAAEAGITSLDDLEGASVGVQNGTTGHTYAEEELGLDVQQYEDSGLLLQGLEAGQVEALIGNISIIGYQAGDDDAFEFVEEIDTGEQLGIAAQQDNQELIDAVNEVLAALESEGLLEEIQQNWFHSDDTPDEGEAEEDDDDDDNDEDED</sequence>
<feature type="domain" description="Ionotropic glutamate receptor C-terminal" evidence="7">
    <location>
        <begin position="64"/>
        <end position="282"/>
    </location>
</feature>
<comment type="similarity">
    <text evidence="2 4">Belongs to the bacterial solute-binding protein 3 family.</text>
</comment>
<evidence type="ECO:0000256" key="5">
    <source>
        <dbReference type="SAM" id="MobiDB-lite"/>
    </source>
</evidence>
<evidence type="ECO:0000256" key="4">
    <source>
        <dbReference type="RuleBase" id="RU003744"/>
    </source>
</evidence>
<dbReference type="SUPFAM" id="SSF53850">
    <property type="entry name" value="Periplasmic binding protein-like II"/>
    <property type="match status" value="1"/>
</dbReference>
<feature type="compositionally biased region" description="Acidic residues" evidence="5">
    <location>
        <begin position="285"/>
        <end position="305"/>
    </location>
</feature>
<gene>
    <name evidence="8" type="ORF">HGQ17_03085</name>
</gene>
<dbReference type="RefSeq" id="WP_168886508.1">
    <property type="nucleotide sequence ID" value="NZ_JABAHY010000002.1"/>
</dbReference>
<evidence type="ECO:0000313" key="9">
    <source>
        <dbReference type="Proteomes" id="UP000523139"/>
    </source>
</evidence>
<comment type="caution">
    <text evidence="8">The sequence shown here is derived from an EMBL/GenBank/DDBJ whole genome shotgun (WGS) entry which is preliminary data.</text>
</comment>
<dbReference type="PANTHER" id="PTHR35936:SF17">
    <property type="entry name" value="ARGININE-BINDING EXTRACELLULAR PROTEIN ARTP"/>
    <property type="match status" value="1"/>
</dbReference>
<evidence type="ECO:0000259" key="6">
    <source>
        <dbReference type="SMART" id="SM00062"/>
    </source>
</evidence>
<dbReference type="Proteomes" id="UP000523139">
    <property type="component" value="Unassembled WGS sequence"/>
</dbReference>
<accession>A0A7X8TIB7</accession>
<dbReference type="AlphaFoldDB" id="A0A7X8TIB7"/>
<proteinExistence type="inferred from homology"/>
<dbReference type="EMBL" id="JABAHY010000002">
    <property type="protein sequence ID" value="NLS09000.1"/>
    <property type="molecule type" value="Genomic_DNA"/>
</dbReference>
<evidence type="ECO:0000313" key="8">
    <source>
        <dbReference type="EMBL" id="NLS09000.1"/>
    </source>
</evidence>
<dbReference type="InterPro" id="IPR001638">
    <property type="entry name" value="Solute-binding_3/MltF_N"/>
</dbReference>
<name>A0A7X8TIB7_9MICC</name>
<dbReference type="GO" id="GO:0030313">
    <property type="term" value="C:cell envelope"/>
    <property type="evidence" value="ECO:0007669"/>
    <property type="project" value="UniProtKB-SubCell"/>
</dbReference>
<protein>
    <submittedName>
        <fullName evidence="8">Amino acid ABC transporter substrate-binding protein</fullName>
    </submittedName>
</protein>
<dbReference type="InterPro" id="IPR001320">
    <property type="entry name" value="Iontro_rcpt_C"/>
</dbReference>
<feature type="domain" description="Solute-binding protein family 3/N-terminal" evidence="6">
    <location>
        <begin position="64"/>
        <end position="283"/>
    </location>
</feature>
<dbReference type="Gene3D" id="3.40.190.10">
    <property type="entry name" value="Periplasmic binding protein-like II"/>
    <property type="match status" value="2"/>
</dbReference>
<keyword evidence="3" id="KW-0732">Signal</keyword>
<evidence type="ECO:0000256" key="3">
    <source>
        <dbReference type="ARBA" id="ARBA00022729"/>
    </source>
</evidence>
<dbReference type="GO" id="GO:0015276">
    <property type="term" value="F:ligand-gated monoatomic ion channel activity"/>
    <property type="evidence" value="ECO:0007669"/>
    <property type="project" value="InterPro"/>
</dbReference>
<feature type="region of interest" description="Disordered" evidence="5">
    <location>
        <begin position="277"/>
        <end position="305"/>
    </location>
</feature>
<evidence type="ECO:0000256" key="2">
    <source>
        <dbReference type="ARBA" id="ARBA00010333"/>
    </source>
</evidence>
<dbReference type="PANTHER" id="PTHR35936">
    <property type="entry name" value="MEMBRANE-BOUND LYTIC MUREIN TRANSGLYCOSYLASE F"/>
    <property type="match status" value="1"/>
</dbReference>
<evidence type="ECO:0000256" key="1">
    <source>
        <dbReference type="ARBA" id="ARBA00004196"/>
    </source>
</evidence>
<dbReference type="Pfam" id="PF00497">
    <property type="entry name" value="SBP_bac_3"/>
    <property type="match status" value="1"/>
</dbReference>
<dbReference type="SMART" id="SM00079">
    <property type="entry name" value="PBPe"/>
    <property type="match status" value="1"/>
</dbReference>